<gene>
    <name evidence="1" type="ORF">CCMP2556_LOCUS37738</name>
</gene>
<dbReference type="EMBL" id="CAXAMN010023300">
    <property type="protein sequence ID" value="CAK9076569.1"/>
    <property type="molecule type" value="Genomic_DNA"/>
</dbReference>
<sequence length="218" mass="24305">MKLDMLKHGDVMDIQAEMQKGNWSFFSASRPDGILNQKFTQLLVACEVVSVMYNGLSSATMSQPQSLKFHQSLLPAKYEGSFWMTGLKVWLGDHCNGGWRPRGFKHAQLLGLTVLGEANSEEEPSNKSINLQVPQEGAALCPPRTFAFGLEVSFFDAGDKWWSEIVSEDECKEDGAMMETLQVFCKSLMALSSRVSRWSVIPCAISTRMCPALGLQRR</sequence>
<protein>
    <submittedName>
        <fullName evidence="1">Uncharacterized protein</fullName>
    </submittedName>
</protein>
<proteinExistence type="predicted"/>
<evidence type="ECO:0000313" key="2">
    <source>
        <dbReference type="Proteomes" id="UP001642484"/>
    </source>
</evidence>
<keyword evidence="2" id="KW-1185">Reference proteome</keyword>
<dbReference type="Proteomes" id="UP001642484">
    <property type="component" value="Unassembled WGS sequence"/>
</dbReference>
<evidence type="ECO:0000313" key="1">
    <source>
        <dbReference type="EMBL" id="CAK9076569.1"/>
    </source>
</evidence>
<reference evidence="1 2" key="1">
    <citation type="submission" date="2024-02" db="EMBL/GenBank/DDBJ databases">
        <authorList>
            <person name="Chen Y."/>
            <person name="Shah S."/>
            <person name="Dougan E. K."/>
            <person name="Thang M."/>
            <person name="Chan C."/>
        </authorList>
    </citation>
    <scope>NUCLEOTIDE SEQUENCE [LARGE SCALE GENOMIC DNA]</scope>
</reference>
<name>A0ABP0PNV0_9DINO</name>
<accession>A0ABP0PNV0</accession>
<comment type="caution">
    <text evidence="1">The sequence shown here is derived from an EMBL/GenBank/DDBJ whole genome shotgun (WGS) entry which is preliminary data.</text>
</comment>
<organism evidence="1 2">
    <name type="scientific">Durusdinium trenchii</name>
    <dbReference type="NCBI Taxonomy" id="1381693"/>
    <lineage>
        <taxon>Eukaryota</taxon>
        <taxon>Sar</taxon>
        <taxon>Alveolata</taxon>
        <taxon>Dinophyceae</taxon>
        <taxon>Suessiales</taxon>
        <taxon>Symbiodiniaceae</taxon>
        <taxon>Durusdinium</taxon>
    </lineage>
</organism>